<sequence length="104" mass="11839">EDSEIGNVSTQITCNYPQPLGVTEKCYVKTDKETLQSEQPSTQDQSTNDLTLLQNYDILVENIKTISKNTHHEDSEVFNVSIPTQYTQQPVQVLDECYLKANEK</sequence>
<accession>A0A1B6GVR8</accession>
<evidence type="ECO:0000313" key="1">
    <source>
        <dbReference type="EMBL" id="JAS66423.1"/>
    </source>
</evidence>
<organism evidence="1">
    <name type="scientific">Cuerna arida</name>
    <dbReference type="NCBI Taxonomy" id="1464854"/>
    <lineage>
        <taxon>Eukaryota</taxon>
        <taxon>Metazoa</taxon>
        <taxon>Ecdysozoa</taxon>
        <taxon>Arthropoda</taxon>
        <taxon>Hexapoda</taxon>
        <taxon>Insecta</taxon>
        <taxon>Pterygota</taxon>
        <taxon>Neoptera</taxon>
        <taxon>Paraneoptera</taxon>
        <taxon>Hemiptera</taxon>
        <taxon>Auchenorrhyncha</taxon>
        <taxon>Membracoidea</taxon>
        <taxon>Cicadellidae</taxon>
        <taxon>Cicadellinae</taxon>
        <taxon>Proconiini</taxon>
        <taxon>Cuerna</taxon>
    </lineage>
</organism>
<protein>
    <submittedName>
        <fullName evidence="1">Uncharacterized protein</fullName>
    </submittedName>
</protein>
<dbReference type="EMBL" id="GECZ01003346">
    <property type="protein sequence ID" value="JAS66423.1"/>
    <property type="molecule type" value="Transcribed_RNA"/>
</dbReference>
<name>A0A1B6GVR8_9HEMI</name>
<feature type="non-terminal residue" evidence="1">
    <location>
        <position position="104"/>
    </location>
</feature>
<dbReference type="AlphaFoldDB" id="A0A1B6GVR8"/>
<reference evidence="1" key="1">
    <citation type="submission" date="2015-11" db="EMBL/GenBank/DDBJ databases">
        <title>De novo transcriptome assembly of four potential Pierce s Disease insect vectors from Arizona vineyards.</title>
        <authorList>
            <person name="Tassone E.E."/>
        </authorList>
    </citation>
    <scope>NUCLEOTIDE SEQUENCE</scope>
</reference>
<proteinExistence type="predicted"/>
<feature type="non-terminal residue" evidence="1">
    <location>
        <position position="1"/>
    </location>
</feature>
<gene>
    <name evidence="1" type="ORF">g.50325</name>
</gene>